<feature type="region of interest" description="Disordered" evidence="1">
    <location>
        <begin position="68"/>
        <end position="104"/>
    </location>
</feature>
<evidence type="ECO:0000256" key="1">
    <source>
        <dbReference type="SAM" id="MobiDB-lite"/>
    </source>
</evidence>
<dbReference type="Pfam" id="PF03732">
    <property type="entry name" value="Retrotrans_gag"/>
    <property type="match status" value="1"/>
</dbReference>
<feature type="compositionally biased region" description="Low complexity" evidence="1">
    <location>
        <begin position="68"/>
        <end position="79"/>
    </location>
</feature>
<evidence type="ECO:0000313" key="3">
    <source>
        <dbReference type="EMBL" id="PKA60922.1"/>
    </source>
</evidence>
<dbReference type="InterPro" id="IPR043502">
    <property type="entry name" value="DNA/RNA_pol_sf"/>
</dbReference>
<dbReference type="CDD" id="cd00303">
    <property type="entry name" value="retropepsin_like"/>
    <property type="match status" value="1"/>
</dbReference>
<feature type="region of interest" description="Disordered" evidence="1">
    <location>
        <begin position="421"/>
        <end position="445"/>
    </location>
</feature>
<keyword evidence="3" id="KW-0808">Transferase</keyword>
<dbReference type="EMBL" id="KZ451935">
    <property type="protein sequence ID" value="PKA60922.1"/>
    <property type="molecule type" value="Genomic_DNA"/>
</dbReference>
<dbReference type="SUPFAM" id="SSF56672">
    <property type="entry name" value="DNA/RNA polymerases"/>
    <property type="match status" value="1"/>
</dbReference>
<dbReference type="InterPro" id="IPR000477">
    <property type="entry name" value="RT_dom"/>
</dbReference>
<feature type="compositionally biased region" description="Basic and acidic residues" evidence="1">
    <location>
        <begin position="277"/>
        <end position="288"/>
    </location>
</feature>
<dbReference type="Proteomes" id="UP000236161">
    <property type="component" value="Unassembled WGS sequence"/>
</dbReference>
<feature type="domain" description="Reverse transcriptase" evidence="2">
    <location>
        <begin position="741"/>
        <end position="920"/>
    </location>
</feature>
<dbReference type="InterPro" id="IPR005162">
    <property type="entry name" value="Retrotrans_gag_dom"/>
</dbReference>
<dbReference type="Pfam" id="PF00078">
    <property type="entry name" value="RVT_1"/>
    <property type="match status" value="1"/>
</dbReference>
<sequence>MEHAHDENAPPPPGEQQVTRLPQNDATRDDRQLQTLTNTVATLTHTMNTFLANLPALLQQQRPLPLALPLEGPLQQPGAERVELPTEETSTHAAAESRPEVYPPAPPVDTIFSSAIMAAPAPRAYKAPRVSDYNDLIDPAQHVKRFENALATSNPVSDAYKCRLFRNTLTGLTLDWLDEVPQGSIQNFLQFSDQFRTRFGTSKTTSRMIHELWQIRQAPDESLRNYVDRFSKMNAETKDTTDDRSTMIFVHSILPGELYDSFVDNMPKTLMEVRARAEKRIHPKDAKALKAKVKQEPAPPQTKQGDTKADSNTQRRNFRDRNYSPSQGKRKFEGESPRPATPVYIIEEIFLILSDKGFIKNRGEHQPPQPGEDPTKFCKFHQRYGHLLFECRSFRALVNKYIENDYLTGYRRIEGPLPKAARPLFPSDVPKGPPSSTPTTPKSDGKKAVLSIFGYNSGLRTRRHQEVCTVELPPLLPDITFTAGDLPRGGINRDDPIVVIAEIGACDVHRTMVDTGSSVDILYLSTFNEMVVGPCKPLPPSMTISSFSGDIYRPAGYTTLRVVLEEGPRRMEKEIDFIIMDSGYNAILGHPAIAAFQMVASTYHLCVKFPTPFGVATIRGDRAGTSKCFEINARLHTDYMDPRDHALPPVEQNDHVTVADRKTVLISKNFPDNEKPALTALLFEYFDVFAWESSDMPGIDRAVAEHRLSLKPRVPPVRQKKRTFGGKKQRAIQEEVEKLLAAGFIREITYPSWLANVVVVKKNSGKWRMRVDFTDLNKTCPKDFYPLPKIDRLVNYSVGYSVMSFVDAFSGYHQIRMAEDDEEHTSFITDQGTFCYKVMPFGLKNAGATYQRMIDTVFKNQRGRNIEAYVDDVLIKSVCAKQHLEDLRETLDTCRTYNIKLNPIKSIFCSSYGKFLGHMVSARGIEANSEKIQAIQDMKPPRTIQDIQKLNGRVTALSRFISKSGERCLPFFKILRGENQAWNEDCTKAFQSLKEYLLSPPLLSAPVQDEDLFLYLSTTDNLVSAVIVREEAA</sequence>
<gene>
    <name evidence="3" type="ORF">AXF42_Ash006557</name>
</gene>
<organism evidence="3 4">
    <name type="scientific">Apostasia shenzhenica</name>
    <dbReference type="NCBI Taxonomy" id="1088818"/>
    <lineage>
        <taxon>Eukaryota</taxon>
        <taxon>Viridiplantae</taxon>
        <taxon>Streptophyta</taxon>
        <taxon>Embryophyta</taxon>
        <taxon>Tracheophyta</taxon>
        <taxon>Spermatophyta</taxon>
        <taxon>Magnoliopsida</taxon>
        <taxon>Liliopsida</taxon>
        <taxon>Asparagales</taxon>
        <taxon>Orchidaceae</taxon>
        <taxon>Apostasioideae</taxon>
        <taxon>Apostasia</taxon>
    </lineage>
</organism>
<dbReference type="PANTHER" id="PTHR24559">
    <property type="entry name" value="TRANSPOSON TY3-I GAG-POL POLYPROTEIN"/>
    <property type="match status" value="1"/>
</dbReference>
<dbReference type="AlphaFoldDB" id="A0A2I0AZF2"/>
<accession>A0A2I0AZF2</accession>
<dbReference type="PANTHER" id="PTHR24559:SF444">
    <property type="entry name" value="REVERSE TRANSCRIPTASE DOMAIN-CONTAINING PROTEIN"/>
    <property type="match status" value="1"/>
</dbReference>
<dbReference type="Gene3D" id="2.40.70.10">
    <property type="entry name" value="Acid Proteases"/>
    <property type="match status" value="1"/>
</dbReference>
<dbReference type="PROSITE" id="PS50878">
    <property type="entry name" value="RT_POL"/>
    <property type="match status" value="1"/>
</dbReference>
<dbReference type="Gene3D" id="3.30.70.270">
    <property type="match status" value="2"/>
</dbReference>
<evidence type="ECO:0000259" key="2">
    <source>
        <dbReference type="PROSITE" id="PS50878"/>
    </source>
</evidence>
<keyword evidence="3" id="KW-0548">Nucleotidyltransferase</keyword>
<name>A0A2I0AZF2_9ASPA</name>
<reference evidence="3 4" key="1">
    <citation type="journal article" date="2017" name="Nature">
        <title>The Apostasia genome and the evolution of orchids.</title>
        <authorList>
            <person name="Zhang G.Q."/>
            <person name="Liu K.W."/>
            <person name="Li Z."/>
            <person name="Lohaus R."/>
            <person name="Hsiao Y.Y."/>
            <person name="Niu S.C."/>
            <person name="Wang J.Y."/>
            <person name="Lin Y.C."/>
            <person name="Xu Q."/>
            <person name="Chen L.J."/>
            <person name="Yoshida K."/>
            <person name="Fujiwara S."/>
            <person name="Wang Z.W."/>
            <person name="Zhang Y.Q."/>
            <person name="Mitsuda N."/>
            <person name="Wang M."/>
            <person name="Liu G.H."/>
            <person name="Pecoraro L."/>
            <person name="Huang H.X."/>
            <person name="Xiao X.J."/>
            <person name="Lin M."/>
            <person name="Wu X.Y."/>
            <person name="Wu W.L."/>
            <person name="Chen Y.Y."/>
            <person name="Chang S.B."/>
            <person name="Sakamoto S."/>
            <person name="Ohme-Takagi M."/>
            <person name="Yagi M."/>
            <person name="Zeng S.J."/>
            <person name="Shen C.Y."/>
            <person name="Yeh C.M."/>
            <person name="Luo Y.B."/>
            <person name="Tsai W.C."/>
            <person name="Van de Peer Y."/>
            <person name="Liu Z.J."/>
        </authorList>
    </citation>
    <scope>NUCLEOTIDE SEQUENCE [LARGE SCALE GENOMIC DNA]</scope>
    <source>
        <strain evidence="4">cv. Shenzhen</strain>
        <tissue evidence="3">Stem</tissue>
    </source>
</reference>
<dbReference type="GO" id="GO:0003964">
    <property type="term" value="F:RNA-directed DNA polymerase activity"/>
    <property type="evidence" value="ECO:0007669"/>
    <property type="project" value="UniProtKB-KW"/>
</dbReference>
<feature type="compositionally biased region" description="Polar residues" evidence="1">
    <location>
        <begin position="16"/>
        <end position="25"/>
    </location>
</feature>
<keyword evidence="4" id="KW-1185">Reference proteome</keyword>
<dbReference type="InterPro" id="IPR043128">
    <property type="entry name" value="Rev_trsase/Diguanyl_cyclase"/>
</dbReference>
<protein>
    <submittedName>
        <fullName evidence="3">RNA-directed DNA polymerase like</fullName>
    </submittedName>
</protein>
<dbReference type="InterPro" id="IPR053134">
    <property type="entry name" value="RNA-dir_DNA_polymerase"/>
</dbReference>
<feature type="region of interest" description="Disordered" evidence="1">
    <location>
        <begin position="277"/>
        <end position="337"/>
    </location>
</feature>
<dbReference type="Gene3D" id="3.10.10.10">
    <property type="entry name" value="HIV Type 1 Reverse Transcriptase, subunit A, domain 1"/>
    <property type="match status" value="1"/>
</dbReference>
<evidence type="ECO:0000313" key="4">
    <source>
        <dbReference type="Proteomes" id="UP000236161"/>
    </source>
</evidence>
<proteinExistence type="predicted"/>
<dbReference type="InterPro" id="IPR021109">
    <property type="entry name" value="Peptidase_aspartic_dom_sf"/>
</dbReference>
<dbReference type="CDD" id="cd01647">
    <property type="entry name" value="RT_LTR"/>
    <property type="match status" value="1"/>
</dbReference>
<keyword evidence="3" id="KW-0695">RNA-directed DNA polymerase</keyword>
<feature type="region of interest" description="Disordered" evidence="1">
    <location>
        <begin position="1"/>
        <end position="31"/>
    </location>
</feature>